<feature type="non-terminal residue" evidence="2">
    <location>
        <position position="1"/>
    </location>
</feature>
<feature type="region of interest" description="Disordered" evidence="1">
    <location>
        <begin position="1"/>
        <end position="89"/>
    </location>
</feature>
<evidence type="ECO:0000256" key="1">
    <source>
        <dbReference type="SAM" id="MobiDB-lite"/>
    </source>
</evidence>
<sequence length="89" mass="9796">ELTHAPRDRRQHQGPPAQPLPVQLDRLGVRRPGHLDPPARPRPGRLGGGAGDRRRRRGQPAGRAAQHRDRLLRRPAPGADVRGDQAGRV</sequence>
<proteinExistence type="predicted"/>
<evidence type="ECO:0000313" key="2">
    <source>
        <dbReference type="EMBL" id="CAA9420365.1"/>
    </source>
</evidence>
<dbReference type="AlphaFoldDB" id="A0A6J4PRL0"/>
<organism evidence="2">
    <name type="scientific">uncultured Quadrisphaera sp</name>
    <dbReference type="NCBI Taxonomy" id="904978"/>
    <lineage>
        <taxon>Bacteria</taxon>
        <taxon>Bacillati</taxon>
        <taxon>Actinomycetota</taxon>
        <taxon>Actinomycetes</taxon>
        <taxon>Kineosporiales</taxon>
        <taxon>Kineosporiaceae</taxon>
        <taxon>Quadrisphaera</taxon>
        <taxon>environmental samples</taxon>
    </lineage>
</organism>
<protein>
    <submittedName>
        <fullName evidence="2">Uncharacterized protein</fullName>
    </submittedName>
</protein>
<name>A0A6J4PRL0_9ACTN</name>
<feature type="non-terminal residue" evidence="2">
    <location>
        <position position="89"/>
    </location>
</feature>
<dbReference type="EMBL" id="CADCUY010000408">
    <property type="protein sequence ID" value="CAA9420365.1"/>
    <property type="molecule type" value="Genomic_DNA"/>
</dbReference>
<accession>A0A6J4PRL0</accession>
<gene>
    <name evidence="2" type="ORF">AVDCRST_MAG35-1946</name>
</gene>
<reference evidence="2" key="1">
    <citation type="submission" date="2020-02" db="EMBL/GenBank/DDBJ databases">
        <authorList>
            <person name="Meier V. D."/>
        </authorList>
    </citation>
    <scope>NUCLEOTIDE SEQUENCE</scope>
    <source>
        <strain evidence="2">AVDCRST_MAG35</strain>
    </source>
</reference>